<dbReference type="Pfam" id="PF09361">
    <property type="entry name" value="Phasin_2"/>
    <property type="match status" value="1"/>
</dbReference>
<feature type="domain" description="Phasin" evidence="2">
    <location>
        <begin position="7"/>
        <end position="106"/>
    </location>
</feature>
<evidence type="ECO:0000256" key="1">
    <source>
        <dbReference type="SAM" id="MobiDB-lite"/>
    </source>
</evidence>
<dbReference type="OrthoDB" id="5298576at2"/>
<proteinExistence type="predicted"/>
<dbReference type="InterPro" id="IPR010127">
    <property type="entry name" value="Phasin_subfam-1"/>
</dbReference>
<evidence type="ECO:0000313" key="4">
    <source>
        <dbReference type="Proteomes" id="UP000298656"/>
    </source>
</evidence>
<sequence length="188" mass="20539">MSSLDLEQTVATQKASLDRTFGLLNKAIAGFQKFVSLNRQEFKSTLAENQEIAAKALSVKDLQELLALQASQVQLAVEKAQSYWRHVYEITAIAQAEFTETIEAQFNRYPRDVQAFIDNLAKNAPTGSEAVLSASRSVMETVSSASEAARKAAKLAVETAENNVSAALDAPTRSARPDVEQTETDEKK</sequence>
<accession>A0A4P8IQS5</accession>
<dbReference type="Proteomes" id="UP000298656">
    <property type="component" value="Chromosome 1"/>
</dbReference>
<name>A0A4P8IQS5_9BURK</name>
<dbReference type="InterPro" id="IPR018968">
    <property type="entry name" value="Phasin"/>
</dbReference>
<evidence type="ECO:0000313" key="3">
    <source>
        <dbReference type="EMBL" id="QCP48309.1"/>
    </source>
</evidence>
<feature type="region of interest" description="Disordered" evidence="1">
    <location>
        <begin position="163"/>
        <end position="188"/>
    </location>
</feature>
<dbReference type="NCBIfam" id="TIGR01841">
    <property type="entry name" value="phasin"/>
    <property type="match status" value="1"/>
</dbReference>
<reference evidence="3 4" key="1">
    <citation type="submission" date="2019-05" db="EMBL/GenBank/DDBJ databases">
        <title>Burkholderia sp. DHOD12, isolated from subtropical forest soil.</title>
        <authorList>
            <person name="Gao Z.-H."/>
            <person name="Qiu L.-H."/>
        </authorList>
    </citation>
    <scope>NUCLEOTIDE SEQUENCE [LARGE SCALE GENOMIC DNA]</scope>
    <source>
        <strain evidence="3 4">DHOD12</strain>
    </source>
</reference>
<dbReference type="RefSeq" id="WP_137331151.1">
    <property type="nucleotide sequence ID" value="NZ_CP040077.1"/>
</dbReference>
<evidence type="ECO:0000259" key="2">
    <source>
        <dbReference type="Pfam" id="PF09361"/>
    </source>
</evidence>
<feature type="compositionally biased region" description="Basic and acidic residues" evidence="1">
    <location>
        <begin position="175"/>
        <end position="188"/>
    </location>
</feature>
<dbReference type="EMBL" id="CP040077">
    <property type="protein sequence ID" value="QCP48309.1"/>
    <property type="molecule type" value="Genomic_DNA"/>
</dbReference>
<organism evidence="3 4">
    <name type="scientific">Trinickia violacea</name>
    <dbReference type="NCBI Taxonomy" id="2571746"/>
    <lineage>
        <taxon>Bacteria</taxon>
        <taxon>Pseudomonadati</taxon>
        <taxon>Pseudomonadota</taxon>
        <taxon>Betaproteobacteria</taxon>
        <taxon>Burkholderiales</taxon>
        <taxon>Burkholderiaceae</taxon>
        <taxon>Trinickia</taxon>
    </lineage>
</organism>
<protein>
    <submittedName>
        <fullName evidence="3">Phasin family protein</fullName>
    </submittedName>
</protein>
<dbReference type="AlphaFoldDB" id="A0A4P8IQS5"/>
<gene>
    <name evidence="3" type="ORF">FAZ95_03380</name>
</gene>
<keyword evidence="4" id="KW-1185">Reference proteome</keyword>
<dbReference type="KEGG" id="tvl:FAZ95_03380"/>